<accession>A0ABU4A245</accession>
<protein>
    <submittedName>
        <fullName evidence="3">Amidohydrolase</fullName>
    </submittedName>
</protein>
<keyword evidence="4" id="KW-1185">Reference proteome</keyword>
<dbReference type="Proteomes" id="UP001185984">
    <property type="component" value="Unassembled WGS sequence"/>
</dbReference>
<dbReference type="InterPro" id="IPR036264">
    <property type="entry name" value="Bact_exopeptidase_dim_dom"/>
</dbReference>
<dbReference type="Gene3D" id="3.30.70.360">
    <property type="match status" value="1"/>
</dbReference>
<dbReference type="InterPro" id="IPR002933">
    <property type="entry name" value="Peptidase_M20"/>
</dbReference>
<dbReference type="PIRSF" id="PIRSF005962">
    <property type="entry name" value="Pept_M20D_amidohydro"/>
    <property type="match status" value="1"/>
</dbReference>
<dbReference type="Pfam" id="PF07687">
    <property type="entry name" value="M20_dimer"/>
    <property type="match status" value="1"/>
</dbReference>
<feature type="domain" description="Peptidase M20 dimerisation" evidence="2">
    <location>
        <begin position="182"/>
        <end position="277"/>
    </location>
</feature>
<evidence type="ECO:0000259" key="2">
    <source>
        <dbReference type="Pfam" id="PF07687"/>
    </source>
</evidence>
<dbReference type="SUPFAM" id="SSF55031">
    <property type="entry name" value="Bacterial exopeptidase dimerisation domain"/>
    <property type="match status" value="1"/>
</dbReference>
<comment type="caution">
    <text evidence="3">The sequence shown here is derived from an EMBL/GenBank/DDBJ whole genome shotgun (WGS) entry which is preliminary data.</text>
</comment>
<dbReference type="RefSeq" id="WP_317518031.1">
    <property type="nucleotide sequence ID" value="NZ_JAPTHD010000015.1"/>
</dbReference>
<organism evidence="3 4">
    <name type="scientific">Sphingobium naphthae</name>
    <dbReference type="NCBI Taxonomy" id="1886786"/>
    <lineage>
        <taxon>Bacteria</taxon>
        <taxon>Pseudomonadati</taxon>
        <taxon>Pseudomonadota</taxon>
        <taxon>Alphaproteobacteria</taxon>
        <taxon>Sphingomonadales</taxon>
        <taxon>Sphingomonadaceae</taxon>
        <taxon>Sphingobium</taxon>
    </lineage>
</organism>
<name>A0ABU4A245_9SPHN</name>
<dbReference type="EMBL" id="JAPTHD010000015">
    <property type="protein sequence ID" value="MDV5825662.1"/>
    <property type="molecule type" value="Genomic_DNA"/>
</dbReference>
<proteinExistence type="predicted"/>
<dbReference type="PANTHER" id="PTHR11014:SF63">
    <property type="entry name" value="METALLOPEPTIDASE, PUTATIVE (AFU_ORTHOLOGUE AFUA_6G09600)-RELATED"/>
    <property type="match status" value="1"/>
</dbReference>
<evidence type="ECO:0000313" key="3">
    <source>
        <dbReference type="EMBL" id="MDV5825662.1"/>
    </source>
</evidence>
<reference evidence="4" key="1">
    <citation type="journal article" date="2022" name="J Environ Chem Eng">
        <title>Biodegradation of petroleum oil using a constructed nonpathogenic and heavy metal-tolerant bacterial consortium isolated from marine sponges.</title>
        <authorList>
            <person name="Dechsakulwatana C."/>
            <person name="Rungsihiranrut A."/>
            <person name="Muangchinda C."/>
            <person name="Ningthoujam R."/>
            <person name="Klankeo P."/>
            <person name="Pinyakong O."/>
        </authorList>
    </citation>
    <scope>NUCLEOTIDE SEQUENCE [LARGE SCALE GENOMIC DNA]</scope>
    <source>
        <strain evidence="4">MO2-4</strain>
    </source>
</reference>
<gene>
    <name evidence="3" type="ORF">O0R41_18825</name>
</gene>
<dbReference type="InterPro" id="IPR017439">
    <property type="entry name" value="Amidohydrolase"/>
</dbReference>
<dbReference type="SUPFAM" id="SSF53187">
    <property type="entry name" value="Zn-dependent exopeptidases"/>
    <property type="match status" value="1"/>
</dbReference>
<dbReference type="PANTHER" id="PTHR11014">
    <property type="entry name" value="PEPTIDASE M20 FAMILY MEMBER"/>
    <property type="match status" value="1"/>
</dbReference>
<evidence type="ECO:0000256" key="1">
    <source>
        <dbReference type="ARBA" id="ARBA00022801"/>
    </source>
</evidence>
<dbReference type="Pfam" id="PF01546">
    <property type="entry name" value="Peptidase_M20"/>
    <property type="match status" value="1"/>
</dbReference>
<dbReference type="Gene3D" id="3.40.630.10">
    <property type="entry name" value="Zn peptidases"/>
    <property type="match status" value="1"/>
</dbReference>
<keyword evidence="1" id="KW-0378">Hydrolase</keyword>
<evidence type="ECO:0000313" key="4">
    <source>
        <dbReference type="Proteomes" id="UP001185984"/>
    </source>
</evidence>
<dbReference type="NCBIfam" id="TIGR01891">
    <property type="entry name" value="amidohydrolases"/>
    <property type="match status" value="1"/>
</dbReference>
<sequence length="382" mass="40481">MKTVEQMERLAPAMTEWRRDFHRNPELAFHESRTAAIVADRLREFGLDPVTGIGGTGVVAVIDSGKPGPSIALRADMDALPMDDASGKPWHSHSPGVAHTCGHDGHSAALLGTARHLADHPPAAGRVVLIFQPAEENGLGARAMIADGLLERFPFDEVYAFHNMPLLDPGVAAVRAGPTLNGYIIWDIEIEGIGGHGAAFFKTVDPVQAAARLAVEIGSIVGRYLDPADSGLITVCALQAGTSHNVIPERATLSGTLRALRPEVMDLLYARLEAACNGVAALTGCRISLRQAAQVPPCVNAPDAADRAAAACAEILGADKVIRDHAPFPFTDDMALLLQAAPGAYLFLGQDSAMCHHPEYDFDDALLPVAASIFVALVRQPR</sequence>
<dbReference type="InterPro" id="IPR011650">
    <property type="entry name" value="Peptidase_M20_dimer"/>
</dbReference>